<evidence type="ECO:0008006" key="7">
    <source>
        <dbReference type="Google" id="ProtNLM"/>
    </source>
</evidence>
<organism evidence="6">
    <name type="scientific">marine sediment metagenome</name>
    <dbReference type="NCBI Taxonomy" id="412755"/>
    <lineage>
        <taxon>unclassified sequences</taxon>
        <taxon>metagenomes</taxon>
        <taxon>ecological metagenomes</taxon>
    </lineage>
</organism>
<feature type="domain" description="Alcohol dehydrogenase-like C-terminal" evidence="4">
    <location>
        <begin position="126"/>
        <end position="252"/>
    </location>
</feature>
<sequence>QNQMVSYPRIPGHEIAGEIVQNGKNVPSEFQVGRLVTVSPYSFCGKCVACQQGRVNCCPYNQTLGVQRDGAAVEFIALPYKKVFLVGNLPEEQIACIEPLSVGWHATNRVQVSSKDIVLVFGCGMIGLGAIAASGYKGARVIAVDINDLKLEKAKALGVNYTINSQKEDLEKKIFHLTSGQCVNVVIEAVGLSETFKKAIDLVCFAGRVVYIGYAKEPVEYDTSLFVKKEIDIKGSRNALDDEIKEVIKMVESRKIKIENLITQNYLLKN</sequence>
<name>X0ZJG1_9ZZZZ</name>
<keyword evidence="2" id="KW-0862">Zinc</keyword>
<dbReference type="GO" id="GO:0008270">
    <property type="term" value="F:zinc ion binding"/>
    <property type="evidence" value="ECO:0007669"/>
    <property type="project" value="InterPro"/>
</dbReference>
<dbReference type="GO" id="GO:0016491">
    <property type="term" value="F:oxidoreductase activity"/>
    <property type="evidence" value="ECO:0007669"/>
    <property type="project" value="UniProtKB-KW"/>
</dbReference>
<evidence type="ECO:0000256" key="2">
    <source>
        <dbReference type="ARBA" id="ARBA00022833"/>
    </source>
</evidence>
<protein>
    <recommendedName>
        <fullName evidence="7">Enoyl reductase (ER) domain-containing protein</fullName>
    </recommendedName>
</protein>
<feature type="non-terminal residue" evidence="6">
    <location>
        <position position="270"/>
    </location>
</feature>
<evidence type="ECO:0000313" key="6">
    <source>
        <dbReference type="EMBL" id="GAG60468.1"/>
    </source>
</evidence>
<feature type="non-terminal residue" evidence="6">
    <location>
        <position position="1"/>
    </location>
</feature>
<dbReference type="AlphaFoldDB" id="X0ZJG1"/>
<comment type="caution">
    <text evidence="6">The sequence shown here is derived from an EMBL/GenBank/DDBJ whole genome shotgun (WGS) entry which is preliminary data.</text>
</comment>
<evidence type="ECO:0000259" key="5">
    <source>
        <dbReference type="Pfam" id="PF08240"/>
    </source>
</evidence>
<dbReference type="InterPro" id="IPR050129">
    <property type="entry name" value="Zn_alcohol_dh"/>
</dbReference>
<accession>X0ZJG1</accession>
<dbReference type="EMBL" id="BART01005068">
    <property type="protein sequence ID" value="GAG60468.1"/>
    <property type="molecule type" value="Genomic_DNA"/>
</dbReference>
<dbReference type="Pfam" id="PF00107">
    <property type="entry name" value="ADH_zinc_N"/>
    <property type="match status" value="1"/>
</dbReference>
<dbReference type="Gene3D" id="3.90.180.10">
    <property type="entry name" value="Medium-chain alcohol dehydrogenases, catalytic domain"/>
    <property type="match status" value="1"/>
</dbReference>
<dbReference type="InterPro" id="IPR036291">
    <property type="entry name" value="NAD(P)-bd_dom_sf"/>
</dbReference>
<dbReference type="Pfam" id="PF08240">
    <property type="entry name" value="ADH_N"/>
    <property type="match status" value="1"/>
</dbReference>
<feature type="domain" description="Alcohol dehydrogenase-like N-terminal" evidence="5">
    <location>
        <begin position="4"/>
        <end position="85"/>
    </location>
</feature>
<reference evidence="6" key="1">
    <citation type="journal article" date="2014" name="Front. Microbiol.">
        <title>High frequency of phylogenetically diverse reductive dehalogenase-homologous genes in deep subseafloor sedimentary metagenomes.</title>
        <authorList>
            <person name="Kawai M."/>
            <person name="Futagami T."/>
            <person name="Toyoda A."/>
            <person name="Takaki Y."/>
            <person name="Nishi S."/>
            <person name="Hori S."/>
            <person name="Arai W."/>
            <person name="Tsubouchi T."/>
            <person name="Morono Y."/>
            <person name="Uchiyama I."/>
            <person name="Ito T."/>
            <person name="Fujiyama A."/>
            <person name="Inagaki F."/>
            <person name="Takami H."/>
        </authorList>
    </citation>
    <scope>NUCLEOTIDE SEQUENCE</scope>
    <source>
        <strain evidence="6">Expedition CK06-06</strain>
    </source>
</reference>
<dbReference type="InterPro" id="IPR013149">
    <property type="entry name" value="ADH-like_C"/>
</dbReference>
<dbReference type="InterPro" id="IPR011032">
    <property type="entry name" value="GroES-like_sf"/>
</dbReference>
<keyword evidence="3" id="KW-0560">Oxidoreductase</keyword>
<proteinExistence type="predicted"/>
<dbReference type="PANTHER" id="PTHR43401">
    <property type="entry name" value="L-THREONINE 3-DEHYDROGENASE"/>
    <property type="match status" value="1"/>
</dbReference>
<dbReference type="InterPro" id="IPR002328">
    <property type="entry name" value="ADH_Zn_CS"/>
</dbReference>
<gene>
    <name evidence="6" type="ORF">S01H4_12102</name>
</gene>
<dbReference type="Gene3D" id="3.40.50.720">
    <property type="entry name" value="NAD(P)-binding Rossmann-like Domain"/>
    <property type="match status" value="1"/>
</dbReference>
<dbReference type="SUPFAM" id="SSF51735">
    <property type="entry name" value="NAD(P)-binding Rossmann-fold domains"/>
    <property type="match status" value="1"/>
</dbReference>
<keyword evidence="1" id="KW-0479">Metal-binding</keyword>
<dbReference type="PANTHER" id="PTHR43401:SF2">
    <property type="entry name" value="L-THREONINE 3-DEHYDROGENASE"/>
    <property type="match status" value="1"/>
</dbReference>
<evidence type="ECO:0000256" key="3">
    <source>
        <dbReference type="ARBA" id="ARBA00023002"/>
    </source>
</evidence>
<evidence type="ECO:0000256" key="1">
    <source>
        <dbReference type="ARBA" id="ARBA00022723"/>
    </source>
</evidence>
<dbReference type="SUPFAM" id="SSF50129">
    <property type="entry name" value="GroES-like"/>
    <property type="match status" value="1"/>
</dbReference>
<dbReference type="PROSITE" id="PS00059">
    <property type="entry name" value="ADH_ZINC"/>
    <property type="match status" value="1"/>
</dbReference>
<dbReference type="InterPro" id="IPR013154">
    <property type="entry name" value="ADH-like_N"/>
</dbReference>
<evidence type="ECO:0000259" key="4">
    <source>
        <dbReference type="Pfam" id="PF00107"/>
    </source>
</evidence>